<comment type="caution">
    <text evidence="11">The sequence shown here is derived from an EMBL/GenBank/DDBJ whole genome shotgun (WGS) entry which is preliminary data.</text>
</comment>
<feature type="region of interest" description="Disordered" evidence="7">
    <location>
        <begin position="283"/>
        <end position="311"/>
    </location>
</feature>
<feature type="domain" description="Mechanosensitive ion channel MscS C-terminal" evidence="10">
    <location>
        <begin position="186"/>
        <end position="269"/>
    </location>
</feature>
<evidence type="ECO:0000259" key="9">
    <source>
        <dbReference type="Pfam" id="PF00924"/>
    </source>
</evidence>
<dbReference type="InterPro" id="IPR008910">
    <property type="entry name" value="MSC_TM_helix"/>
</dbReference>
<dbReference type="SUPFAM" id="SSF82689">
    <property type="entry name" value="Mechanosensitive channel protein MscS (YggB), C-terminal domain"/>
    <property type="match status" value="1"/>
</dbReference>
<comment type="similarity">
    <text evidence="2">Belongs to the MscS (TC 1.A.23) family.</text>
</comment>
<dbReference type="InterPro" id="IPR011066">
    <property type="entry name" value="MscS_channel_C_sf"/>
</dbReference>
<keyword evidence="6 8" id="KW-0472">Membrane</keyword>
<keyword evidence="3" id="KW-1003">Cell membrane</keyword>
<evidence type="ECO:0000313" key="12">
    <source>
        <dbReference type="Proteomes" id="UP000641646"/>
    </source>
</evidence>
<protein>
    <submittedName>
        <fullName evidence="11">Mechanosensitive ion channel family protein</fullName>
    </submittedName>
</protein>
<dbReference type="EMBL" id="JACJPW010000132">
    <property type="protein sequence ID" value="MBD2185627.1"/>
    <property type="molecule type" value="Genomic_DNA"/>
</dbReference>
<evidence type="ECO:0000256" key="4">
    <source>
        <dbReference type="ARBA" id="ARBA00022692"/>
    </source>
</evidence>
<evidence type="ECO:0000256" key="8">
    <source>
        <dbReference type="SAM" id="Phobius"/>
    </source>
</evidence>
<evidence type="ECO:0000256" key="3">
    <source>
        <dbReference type="ARBA" id="ARBA00022475"/>
    </source>
</evidence>
<feature type="transmembrane region" description="Helical" evidence="8">
    <location>
        <begin position="20"/>
        <end position="41"/>
    </location>
</feature>
<dbReference type="Proteomes" id="UP000641646">
    <property type="component" value="Unassembled WGS sequence"/>
</dbReference>
<reference evidence="11" key="1">
    <citation type="journal article" date="2015" name="ISME J.">
        <title>Draft Genome Sequence of Streptomyces incarnatus NRRL8089, which Produces the Nucleoside Antibiotic Sinefungin.</title>
        <authorList>
            <person name="Oshima K."/>
            <person name="Hattori M."/>
            <person name="Shimizu H."/>
            <person name="Fukuda K."/>
            <person name="Nemoto M."/>
            <person name="Inagaki K."/>
            <person name="Tamura T."/>
        </authorList>
    </citation>
    <scope>NUCLEOTIDE SEQUENCE</scope>
    <source>
        <strain evidence="11">FACHB-1375</strain>
    </source>
</reference>
<name>A0A926VKL0_9CYAN</name>
<accession>A0A926VKL0</accession>
<dbReference type="InterPro" id="IPR049278">
    <property type="entry name" value="MS_channel_C"/>
</dbReference>
<dbReference type="PROSITE" id="PS01246">
    <property type="entry name" value="UPF0003"/>
    <property type="match status" value="1"/>
</dbReference>
<keyword evidence="4 8" id="KW-0812">Transmembrane</keyword>
<dbReference type="Gene3D" id="2.30.30.60">
    <property type="match status" value="1"/>
</dbReference>
<comment type="subcellular location">
    <subcellularLocation>
        <location evidence="1">Cell membrane</location>
        <topology evidence="1">Multi-pass membrane protein</topology>
    </subcellularLocation>
</comment>
<evidence type="ECO:0000313" key="11">
    <source>
        <dbReference type="EMBL" id="MBD2185627.1"/>
    </source>
</evidence>
<dbReference type="InterPro" id="IPR010920">
    <property type="entry name" value="LSM_dom_sf"/>
</dbReference>
<evidence type="ECO:0000256" key="6">
    <source>
        <dbReference type="ARBA" id="ARBA00023136"/>
    </source>
</evidence>
<dbReference type="PANTHER" id="PTHR30221:SF1">
    <property type="entry name" value="SMALL-CONDUCTANCE MECHANOSENSITIVE CHANNEL"/>
    <property type="match status" value="1"/>
</dbReference>
<feature type="transmembrane region" description="Helical" evidence="8">
    <location>
        <begin position="62"/>
        <end position="89"/>
    </location>
</feature>
<keyword evidence="5 8" id="KW-1133">Transmembrane helix</keyword>
<dbReference type="Pfam" id="PF05552">
    <property type="entry name" value="MS_channel_1st_1"/>
    <property type="match status" value="1"/>
</dbReference>
<dbReference type="InterPro" id="IPR023408">
    <property type="entry name" value="MscS_beta-dom_sf"/>
</dbReference>
<dbReference type="InterPro" id="IPR011014">
    <property type="entry name" value="MscS_channel_TM-2"/>
</dbReference>
<evidence type="ECO:0000256" key="1">
    <source>
        <dbReference type="ARBA" id="ARBA00004651"/>
    </source>
</evidence>
<evidence type="ECO:0000256" key="2">
    <source>
        <dbReference type="ARBA" id="ARBA00008017"/>
    </source>
</evidence>
<dbReference type="SUPFAM" id="SSF50182">
    <property type="entry name" value="Sm-like ribonucleoproteins"/>
    <property type="match status" value="1"/>
</dbReference>
<dbReference type="PANTHER" id="PTHR30221">
    <property type="entry name" value="SMALL-CONDUCTANCE MECHANOSENSITIVE CHANNEL"/>
    <property type="match status" value="1"/>
</dbReference>
<dbReference type="Gene3D" id="3.30.70.100">
    <property type="match status" value="1"/>
</dbReference>
<dbReference type="GO" id="GO:0005886">
    <property type="term" value="C:plasma membrane"/>
    <property type="evidence" value="ECO:0007669"/>
    <property type="project" value="UniProtKB-SubCell"/>
</dbReference>
<feature type="domain" description="Mechanosensitive ion channel MscS" evidence="9">
    <location>
        <begin position="112"/>
        <end position="174"/>
    </location>
</feature>
<dbReference type="Pfam" id="PF00924">
    <property type="entry name" value="MS_channel_2nd"/>
    <property type="match status" value="1"/>
</dbReference>
<organism evidence="11 12">
    <name type="scientific">Aerosakkonema funiforme FACHB-1375</name>
    <dbReference type="NCBI Taxonomy" id="2949571"/>
    <lineage>
        <taxon>Bacteria</taxon>
        <taxon>Bacillati</taxon>
        <taxon>Cyanobacteriota</taxon>
        <taxon>Cyanophyceae</taxon>
        <taxon>Oscillatoriophycideae</taxon>
        <taxon>Aerosakkonematales</taxon>
        <taxon>Aerosakkonemataceae</taxon>
        <taxon>Aerosakkonema</taxon>
    </lineage>
</organism>
<dbReference type="AlphaFoldDB" id="A0A926VKL0"/>
<dbReference type="Gene3D" id="1.10.287.1260">
    <property type="match status" value="1"/>
</dbReference>
<sequence>MNLQESALTAWAKIQGMIDGLIVMLPNIVLAAIVFALFFFAGSKIKSLVKRLTRRHRQARNLGLVLGRLSQGIVILVGLFVALSIIIPTFQAGDLIQLLGISGVAIGFAFRDILQNFLAGILILLTEPFQIDDQIVFKGYEGTVENIQTRATTIRTYDGRRIVIPNSELFTNSVMVNTAFEKRRLEYDIGIGYGDDIDRAKQLILEAMHSVDGVLRDPPPDALTMELAPSTVNIRARWWIQPPRRADALDMRDRVLTAIKNKLTANGIDLPFPTQQILFHDQTEETDGDRSRQREGWPAGQGQVPKPLSIGDSLRKLAEMRSQRDGNSDK</sequence>
<dbReference type="InterPro" id="IPR006686">
    <property type="entry name" value="MscS_channel_CS"/>
</dbReference>
<evidence type="ECO:0000256" key="7">
    <source>
        <dbReference type="SAM" id="MobiDB-lite"/>
    </source>
</evidence>
<reference evidence="11" key="2">
    <citation type="submission" date="2020-08" db="EMBL/GenBank/DDBJ databases">
        <authorList>
            <person name="Chen M."/>
            <person name="Teng W."/>
            <person name="Zhao L."/>
            <person name="Hu C."/>
            <person name="Zhou Y."/>
            <person name="Han B."/>
            <person name="Song L."/>
            <person name="Shu W."/>
        </authorList>
    </citation>
    <scope>NUCLEOTIDE SEQUENCE</scope>
    <source>
        <strain evidence="11">FACHB-1375</strain>
    </source>
</reference>
<dbReference type="GO" id="GO:0008381">
    <property type="term" value="F:mechanosensitive monoatomic ion channel activity"/>
    <property type="evidence" value="ECO:0007669"/>
    <property type="project" value="InterPro"/>
</dbReference>
<gene>
    <name evidence="11" type="ORF">H6G03_31935</name>
</gene>
<dbReference type="InterPro" id="IPR045275">
    <property type="entry name" value="MscS_archaea/bacteria_type"/>
</dbReference>
<evidence type="ECO:0000256" key="5">
    <source>
        <dbReference type="ARBA" id="ARBA00022989"/>
    </source>
</evidence>
<keyword evidence="12" id="KW-1185">Reference proteome</keyword>
<dbReference type="RefSeq" id="WP_190474116.1">
    <property type="nucleotide sequence ID" value="NZ_JACJPW010000132.1"/>
</dbReference>
<dbReference type="Pfam" id="PF21082">
    <property type="entry name" value="MS_channel_3rd"/>
    <property type="match status" value="1"/>
</dbReference>
<dbReference type="SUPFAM" id="SSF82861">
    <property type="entry name" value="Mechanosensitive channel protein MscS (YggB), transmembrane region"/>
    <property type="match status" value="1"/>
</dbReference>
<proteinExistence type="inferred from homology"/>
<dbReference type="InterPro" id="IPR006685">
    <property type="entry name" value="MscS_channel_2nd"/>
</dbReference>
<evidence type="ECO:0000259" key="10">
    <source>
        <dbReference type="Pfam" id="PF21082"/>
    </source>
</evidence>